<organism evidence="1 2">
    <name type="scientific">Mya arenaria</name>
    <name type="common">Soft-shell clam</name>
    <dbReference type="NCBI Taxonomy" id="6604"/>
    <lineage>
        <taxon>Eukaryota</taxon>
        <taxon>Metazoa</taxon>
        <taxon>Spiralia</taxon>
        <taxon>Lophotrochozoa</taxon>
        <taxon>Mollusca</taxon>
        <taxon>Bivalvia</taxon>
        <taxon>Autobranchia</taxon>
        <taxon>Heteroconchia</taxon>
        <taxon>Euheterodonta</taxon>
        <taxon>Imparidentia</taxon>
        <taxon>Neoheterodontei</taxon>
        <taxon>Myida</taxon>
        <taxon>Myoidea</taxon>
        <taxon>Myidae</taxon>
        <taxon>Mya</taxon>
    </lineage>
</organism>
<dbReference type="EMBL" id="CP111013">
    <property type="protein sequence ID" value="WAQ97541.1"/>
    <property type="molecule type" value="Genomic_DNA"/>
</dbReference>
<evidence type="ECO:0000313" key="1">
    <source>
        <dbReference type="EMBL" id="WAQ97541.1"/>
    </source>
</evidence>
<protein>
    <submittedName>
        <fullName evidence="1">Uncharacterized protein</fullName>
    </submittedName>
</protein>
<evidence type="ECO:0000313" key="2">
    <source>
        <dbReference type="Proteomes" id="UP001164746"/>
    </source>
</evidence>
<proteinExistence type="predicted"/>
<dbReference type="Proteomes" id="UP001164746">
    <property type="component" value="Chromosome 2"/>
</dbReference>
<reference evidence="1" key="1">
    <citation type="submission" date="2022-11" db="EMBL/GenBank/DDBJ databases">
        <title>Centuries of genome instability and evolution in soft-shell clam transmissible cancer (bioRxiv).</title>
        <authorList>
            <person name="Hart S.F.M."/>
            <person name="Yonemitsu M.A."/>
            <person name="Giersch R.M."/>
            <person name="Beal B.F."/>
            <person name="Arriagada G."/>
            <person name="Davis B.W."/>
            <person name="Ostrander E.A."/>
            <person name="Goff S.P."/>
            <person name="Metzger M.J."/>
        </authorList>
    </citation>
    <scope>NUCLEOTIDE SEQUENCE</scope>
    <source>
        <strain evidence="1">MELC-2E11</strain>
        <tissue evidence="1">Siphon/mantle</tissue>
    </source>
</reference>
<name>A0ABY7DKS0_MYAAR</name>
<accession>A0ABY7DKS0</accession>
<keyword evidence="2" id="KW-1185">Reference proteome</keyword>
<sequence length="133" mass="13731">MLSGNNSHLTSFTCGSSQYLSISSASCPFCLSVNTFGKQLANRFKTLESNGIGTPRGTDIPSGDVSGLKAIEQPAAPDSTTTSALKTFADEPNTASEDSVSNISPVSMGDTCAVGRTLKLSGVFSKDELGDEV</sequence>
<gene>
    <name evidence="1" type="ORF">MAR_030231</name>
</gene>